<comment type="caution">
    <text evidence="1">The sequence shown here is derived from an EMBL/GenBank/DDBJ whole genome shotgun (WGS) entry which is preliminary data.</text>
</comment>
<proteinExistence type="predicted"/>
<keyword evidence="2" id="KW-1185">Reference proteome</keyword>
<name>A0ACC4BMW8_POPAL</name>
<organism evidence="1 2">
    <name type="scientific">Populus alba</name>
    <name type="common">White poplar</name>
    <dbReference type="NCBI Taxonomy" id="43335"/>
    <lineage>
        <taxon>Eukaryota</taxon>
        <taxon>Viridiplantae</taxon>
        <taxon>Streptophyta</taxon>
        <taxon>Embryophyta</taxon>
        <taxon>Tracheophyta</taxon>
        <taxon>Spermatophyta</taxon>
        <taxon>Magnoliopsida</taxon>
        <taxon>eudicotyledons</taxon>
        <taxon>Gunneridae</taxon>
        <taxon>Pentapetalae</taxon>
        <taxon>rosids</taxon>
        <taxon>fabids</taxon>
        <taxon>Malpighiales</taxon>
        <taxon>Salicaceae</taxon>
        <taxon>Saliceae</taxon>
        <taxon>Populus</taxon>
    </lineage>
</organism>
<dbReference type="EMBL" id="RCHU02000010">
    <property type="protein sequence ID" value="KAL3579429.1"/>
    <property type="molecule type" value="Genomic_DNA"/>
</dbReference>
<evidence type="ECO:0000313" key="2">
    <source>
        <dbReference type="Proteomes" id="UP000309997"/>
    </source>
</evidence>
<accession>A0ACC4BMW8</accession>
<evidence type="ECO:0000313" key="1">
    <source>
        <dbReference type="EMBL" id="KAL3579429.1"/>
    </source>
</evidence>
<sequence length="146" mass="16072">MVSLHFYPSFSSIPDLDDAQFHVLVNGHVDLGNFSVGKVRDFAAKEYFIRVDSVKVVTNFVPAKKGNFGFFNAIEVISAPKSRGLICFGAPFKENDRKAAATLTADGKQLMSGRVGCHAHVGDWERDMAGLSRFVESRTQENGDED</sequence>
<dbReference type="Proteomes" id="UP000309997">
    <property type="component" value="Unassembled WGS sequence"/>
</dbReference>
<reference evidence="1 2" key="1">
    <citation type="journal article" date="2024" name="Plant Biotechnol. J.">
        <title>Genome and CRISPR/Cas9 system of a widespread forest tree (Populus alba) in the world.</title>
        <authorList>
            <person name="Liu Y.J."/>
            <person name="Jiang P.F."/>
            <person name="Han X.M."/>
            <person name="Li X.Y."/>
            <person name="Wang H.M."/>
            <person name="Wang Y.J."/>
            <person name="Wang X.X."/>
            <person name="Zeng Q.Y."/>
        </authorList>
    </citation>
    <scope>NUCLEOTIDE SEQUENCE [LARGE SCALE GENOMIC DNA]</scope>
    <source>
        <strain evidence="2">cv. PAL-ZL1</strain>
    </source>
</reference>
<gene>
    <name evidence="1" type="ORF">D5086_020933</name>
</gene>
<protein>
    <submittedName>
        <fullName evidence="1">Uncharacterized protein</fullName>
    </submittedName>
</protein>